<gene>
    <name evidence="2" type="ORF">METZ01_LOCUS55128</name>
</gene>
<feature type="region of interest" description="Disordered" evidence="1">
    <location>
        <begin position="1"/>
        <end position="20"/>
    </location>
</feature>
<sequence>MVGTATSNAVEDGNLGVHNVSDPEVLNRVNAFVGSIGDMEYLKPQQAVDSLREKLNRIGLTVSPVNMEGTSGKVSAKVSQFGGRFGKDTDGSDINDDGISNKKSGGLNLEVNYETLKNGTSKVYAKLV</sequence>
<dbReference type="EMBL" id="UINC01002988">
    <property type="protein sequence ID" value="SVA02274.1"/>
    <property type="molecule type" value="Genomic_DNA"/>
</dbReference>
<proteinExistence type="predicted"/>
<evidence type="ECO:0000256" key="1">
    <source>
        <dbReference type="SAM" id="MobiDB-lite"/>
    </source>
</evidence>
<evidence type="ECO:0000313" key="2">
    <source>
        <dbReference type="EMBL" id="SVA02274.1"/>
    </source>
</evidence>
<name>A0A381SFM5_9ZZZZ</name>
<accession>A0A381SFM5</accession>
<organism evidence="2">
    <name type="scientific">marine metagenome</name>
    <dbReference type="NCBI Taxonomy" id="408172"/>
    <lineage>
        <taxon>unclassified sequences</taxon>
        <taxon>metagenomes</taxon>
        <taxon>ecological metagenomes</taxon>
    </lineage>
</organism>
<dbReference type="AlphaFoldDB" id="A0A381SFM5"/>
<reference evidence="2" key="1">
    <citation type="submission" date="2018-05" db="EMBL/GenBank/DDBJ databases">
        <authorList>
            <person name="Lanie J.A."/>
            <person name="Ng W.-L."/>
            <person name="Kazmierczak K.M."/>
            <person name="Andrzejewski T.M."/>
            <person name="Davidsen T.M."/>
            <person name="Wayne K.J."/>
            <person name="Tettelin H."/>
            <person name="Glass J.I."/>
            <person name="Rusch D."/>
            <person name="Podicherti R."/>
            <person name="Tsui H.-C.T."/>
            <person name="Winkler M.E."/>
        </authorList>
    </citation>
    <scope>NUCLEOTIDE SEQUENCE</scope>
</reference>
<protein>
    <submittedName>
        <fullName evidence="2">Uncharacterized protein</fullName>
    </submittedName>
</protein>